<protein>
    <submittedName>
        <fullName evidence="11">TonB-dependent receptor</fullName>
    </submittedName>
</protein>
<dbReference type="PANTHER" id="PTHR30069:SF29">
    <property type="entry name" value="HEMOGLOBIN AND HEMOGLOBIN-HAPTOGLOBIN-BINDING PROTEIN 1-RELATED"/>
    <property type="match status" value="1"/>
</dbReference>
<keyword evidence="3 8" id="KW-1134">Transmembrane beta strand</keyword>
<evidence type="ECO:0000256" key="1">
    <source>
        <dbReference type="ARBA" id="ARBA00004571"/>
    </source>
</evidence>
<dbReference type="NCBIfam" id="TIGR04056">
    <property type="entry name" value="OMP_RagA_SusC"/>
    <property type="match status" value="1"/>
</dbReference>
<evidence type="ECO:0000259" key="10">
    <source>
        <dbReference type="Pfam" id="PF07715"/>
    </source>
</evidence>
<feature type="signal peptide" evidence="9">
    <location>
        <begin position="1"/>
        <end position="20"/>
    </location>
</feature>
<dbReference type="Gene3D" id="2.60.40.1120">
    <property type="entry name" value="Carboxypeptidase-like, regulatory domain"/>
    <property type="match status" value="1"/>
</dbReference>
<dbReference type="Gene3D" id="2.170.130.10">
    <property type="entry name" value="TonB-dependent receptor, plug domain"/>
    <property type="match status" value="1"/>
</dbReference>
<dbReference type="SUPFAM" id="SSF49464">
    <property type="entry name" value="Carboxypeptidase regulatory domain-like"/>
    <property type="match status" value="1"/>
</dbReference>
<dbReference type="Proteomes" id="UP000605676">
    <property type="component" value="Unassembled WGS sequence"/>
</dbReference>
<comment type="subcellular location">
    <subcellularLocation>
        <location evidence="1 8">Cell outer membrane</location>
        <topology evidence="1 8">Multi-pass membrane protein</topology>
    </subcellularLocation>
</comment>
<name>A0ABS1HMW7_9BACT</name>
<evidence type="ECO:0000256" key="8">
    <source>
        <dbReference type="PROSITE-ProRule" id="PRU01360"/>
    </source>
</evidence>
<evidence type="ECO:0000256" key="6">
    <source>
        <dbReference type="ARBA" id="ARBA00023136"/>
    </source>
</evidence>
<evidence type="ECO:0000256" key="9">
    <source>
        <dbReference type="SAM" id="SignalP"/>
    </source>
</evidence>
<dbReference type="PROSITE" id="PS52016">
    <property type="entry name" value="TONB_DEPENDENT_REC_3"/>
    <property type="match status" value="1"/>
</dbReference>
<dbReference type="Pfam" id="PF07715">
    <property type="entry name" value="Plug"/>
    <property type="match status" value="1"/>
</dbReference>
<reference evidence="11 12" key="1">
    <citation type="submission" date="2021-01" db="EMBL/GenBank/DDBJ databases">
        <title>Carboxyliciviraga sp.nov., isolated from coastal sediments.</title>
        <authorList>
            <person name="Lu D."/>
            <person name="Zhang T."/>
        </authorList>
    </citation>
    <scope>NUCLEOTIDE SEQUENCE [LARGE SCALE GENOMIC DNA]</scope>
    <source>
        <strain evidence="11 12">N1Y132</strain>
    </source>
</reference>
<keyword evidence="11" id="KW-0675">Receptor</keyword>
<evidence type="ECO:0000256" key="2">
    <source>
        <dbReference type="ARBA" id="ARBA00022448"/>
    </source>
</evidence>
<evidence type="ECO:0000313" key="12">
    <source>
        <dbReference type="Proteomes" id="UP000605676"/>
    </source>
</evidence>
<dbReference type="InterPro" id="IPR039426">
    <property type="entry name" value="TonB-dep_rcpt-like"/>
</dbReference>
<evidence type="ECO:0000256" key="3">
    <source>
        <dbReference type="ARBA" id="ARBA00022452"/>
    </source>
</evidence>
<dbReference type="InterPro" id="IPR012910">
    <property type="entry name" value="Plug_dom"/>
</dbReference>
<keyword evidence="12" id="KW-1185">Reference proteome</keyword>
<comment type="caution">
    <text evidence="11">The sequence shown here is derived from an EMBL/GenBank/DDBJ whole genome shotgun (WGS) entry which is preliminary data.</text>
</comment>
<dbReference type="SUPFAM" id="SSF56935">
    <property type="entry name" value="Porins"/>
    <property type="match status" value="1"/>
</dbReference>
<accession>A0ABS1HMW7</accession>
<sequence>MKKILFILALILSCNTLLLAQNVSGVVYDEHGETMPGVTVMVTGTNTGTITDINGQFTIIAENGKSLSFSFIGYQSQTIKVTGQAIEVNMVSDIMKLDEVVAVGYGSRKKVNLTGAVESVNTDDIATRTITNAGQALQGKVSGVIVTQNSGQPGQDETEIRIRGVSSIENSNDPLVIIDGIEGQLSDVHPNDIESMSVLKDASSAAIYGNRAAAGVIIITTKTGSSGLKVNARVTSSLQQVTTFPEVANAYEYATLLNEARLNSGFPNVPYDDDKLEEIKNGTNPSLQNVDLYDFYFSPAWMHNYYASVSGGQKNYNFSFTAGYLDQDGVLYGTSADKLTYRAKLNSKFWKNKLRVGASFGGYNKKEEELSSNTASVMAYNANSSPIGFLRATDPETGEPGLYGGKARYYAINEAGGGTDIKRTNFNYQFSAELEPIKGLKAKVLYGQTIYRYDKERLLASVALAGNPDEDTPSTLTDSKYELTNSSTVSTTLTTTLNYSTKFNGHKVSALLGYEYLTYDYDLDQFSIKFLLANQPHFPFGDPETLTADGQINERATMSYFGRLAYDYKDKYLLEANIRRDGSSRFSEENRWGVFPSFSAGWRISQESFMEDVPVELKIRASWGKLGNERMKEYYPSFNVMDAGEYYSFGNTVVQGTGTTLLGNDNLVWEVSEQTNIGFDAVIMNAWAVSANVFDKKTTGILGRIDVPYSLGLGNATSAKPYQNVGSMSNQGLEVSLQYNENWNNWSLSAGANLTYLTNEVLDLGGLEYVAHNDVVSGYQPPADIIRSQVGMPFGSYYGLLADGIYQVNDFTWQNDSDPTIGHYDRLYVLKEGMDDASAILGRPMPGDIKYKDVSGEEGMPDGKITEDDITFMGSSQPDFIYSFNLYAEYKKFSLNVLGQGVQGANAYIMGALVTPFWGGRGNISKDMVNNHWSFDNPSEEYQRVYDDSQRANIVSSYYLQDASYFRIKNIELAYRLTNLDAIGVDELKISASVENAFLFSKMDGFDPEKSFNKITPDFHPQVRIYSLGLNLKF</sequence>
<dbReference type="InterPro" id="IPR037066">
    <property type="entry name" value="Plug_dom_sf"/>
</dbReference>
<keyword evidence="5 9" id="KW-0732">Signal</keyword>
<evidence type="ECO:0000256" key="5">
    <source>
        <dbReference type="ARBA" id="ARBA00022729"/>
    </source>
</evidence>
<keyword evidence="4 8" id="KW-0812">Transmembrane</keyword>
<dbReference type="EMBL" id="JAENRR010000049">
    <property type="protein sequence ID" value="MBK3519014.1"/>
    <property type="molecule type" value="Genomic_DNA"/>
</dbReference>
<feature type="chain" id="PRO_5046658857" evidence="9">
    <location>
        <begin position="21"/>
        <end position="1034"/>
    </location>
</feature>
<gene>
    <name evidence="11" type="ORF">JIV24_16825</name>
</gene>
<evidence type="ECO:0000256" key="7">
    <source>
        <dbReference type="ARBA" id="ARBA00023237"/>
    </source>
</evidence>
<dbReference type="InterPro" id="IPR023996">
    <property type="entry name" value="TonB-dep_OMP_SusC/RagA"/>
</dbReference>
<feature type="domain" description="TonB-dependent receptor plug" evidence="10">
    <location>
        <begin position="110"/>
        <end position="216"/>
    </location>
</feature>
<dbReference type="InterPro" id="IPR023997">
    <property type="entry name" value="TonB-dep_OMP_SusC/RagA_CS"/>
</dbReference>
<proteinExistence type="inferred from homology"/>
<dbReference type="Pfam" id="PF13715">
    <property type="entry name" value="CarbopepD_reg_2"/>
    <property type="match status" value="1"/>
</dbReference>
<keyword evidence="2 8" id="KW-0813">Transport</keyword>
<keyword evidence="6 8" id="KW-0472">Membrane</keyword>
<dbReference type="RefSeq" id="WP_200466235.1">
    <property type="nucleotide sequence ID" value="NZ_JAENRR010000049.1"/>
</dbReference>
<dbReference type="Gene3D" id="2.40.170.20">
    <property type="entry name" value="TonB-dependent receptor, beta-barrel domain"/>
    <property type="match status" value="1"/>
</dbReference>
<organism evidence="11 12">
    <name type="scientific">Carboxylicivirga marina</name>
    <dbReference type="NCBI Taxonomy" id="2800988"/>
    <lineage>
        <taxon>Bacteria</taxon>
        <taxon>Pseudomonadati</taxon>
        <taxon>Bacteroidota</taxon>
        <taxon>Bacteroidia</taxon>
        <taxon>Marinilabiliales</taxon>
        <taxon>Marinilabiliaceae</taxon>
        <taxon>Carboxylicivirga</taxon>
    </lineage>
</organism>
<comment type="similarity">
    <text evidence="8">Belongs to the TonB-dependent receptor family.</text>
</comment>
<evidence type="ECO:0000313" key="11">
    <source>
        <dbReference type="EMBL" id="MBK3519014.1"/>
    </source>
</evidence>
<evidence type="ECO:0000256" key="4">
    <source>
        <dbReference type="ARBA" id="ARBA00022692"/>
    </source>
</evidence>
<dbReference type="InterPro" id="IPR008969">
    <property type="entry name" value="CarboxyPept-like_regulatory"/>
</dbReference>
<dbReference type="InterPro" id="IPR036942">
    <property type="entry name" value="Beta-barrel_TonB_sf"/>
</dbReference>
<keyword evidence="7 8" id="KW-0998">Cell outer membrane</keyword>
<dbReference type="PANTHER" id="PTHR30069">
    <property type="entry name" value="TONB-DEPENDENT OUTER MEMBRANE RECEPTOR"/>
    <property type="match status" value="1"/>
</dbReference>
<dbReference type="NCBIfam" id="TIGR04057">
    <property type="entry name" value="SusC_RagA_signa"/>
    <property type="match status" value="1"/>
</dbReference>